<dbReference type="Proteomes" id="UP000002217">
    <property type="component" value="Chromosome"/>
</dbReference>
<keyword evidence="4" id="KW-1185">Reference proteome</keyword>
<dbReference type="KEGG" id="dae:Dtox_4031"/>
<dbReference type="KEGG" id="dae:Dtox_4043"/>
<dbReference type="EMBL" id="CP001720">
    <property type="protein sequence ID" value="ACV64723.1"/>
    <property type="molecule type" value="Genomic_DNA"/>
</dbReference>
<evidence type="ECO:0000313" key="4">
    <source>
        <dbReference type="Proteomes" id="UP000002217"/>
    </source>
</evidence>
<organism evidence="1 4">
    <name type="scientific">Desulfofarcimen acetoxidans (strain ATCC 49208 / DSM 771 / KCTC 5769 / VKM B-1644 / 5575)</name>
    <name type="common">Desulfotomaculum acetoxidans</name>
    <dbReference type="NCBI Taxonomy" id="485916"/>
    <lineage>
        <taxon>Bacteria</taxon>
        <taxon>Bacillati</taxon>
        <taxon>Bacillota</taxon>
        <taxon>Clostridia</taxon>
        <taxon>Eubacteriales</taxon>
        <taxon>Peptococcaceae</taxon>
        <taxon>Desulfofarcimen</taxon>
    </lineage>
</organism>
<name>C8VYJ3_DESAS</name>
<evidence type="ECO:0000313" key="3">
    <source>
        <dbReference type="EMBL" id="ACV64740.1"/>
    </source>
</evidence>
<evidence type="ECO:0000313" key="1">
    <source>
        <dbReference type="EMBL" id="ACV64714.1"/>
    </source>
</evidence>
<dbReference type="AlphaFoldDB" id="C8VYJ3"/>
<dbReference type="EMBL" id="CP001720">
    <property type="protein sequence ID" value="ACV64714.1"/>
    <property type="molecule type" value="Genomic_DNA"/>
</dbReference>
<evidence type="ECO:0000313" key="2">
    <source>
        <dbReference type="EMBL" id="ACV64723.1"/>
    </source>
</evidence>
<proteinExistence type="predicted"/>
<accession>C8VYJ3</accession>
<reference evidence="1 4" key="1">
    <citation type="journal article" date="2009" name="Stand. Genomic Sci.">
        <title>Complete genome sequence of Desulfotomaculum acetoxidans type strain (5575).</title>
        <authorList>
            <person name="Spring S."/>
            <person name="Lapidus A."/>
            <person name="Schroder M."/>
            <person name="Gleim D."/>
            <person name="Sims D."/>
            <person name="Meincke L."/>
            <person name="Glavina Del Rio T."/>
            <person name="Tice H."/>
            <person name="Copeland A."/>
            <person name="Cheng J.F."/>
            <person name="Lucas S."/>
            <person name="Chen F."/>
            <person name="Nolan M."/>
            <person name="Bruce D."/>
            <person name="Goodwin L."/>
            <person name="Pitluck S."/>
            <person name="Ivanova N."/>
            <person name="Mavromatis K."/>
            <person name="Mikhailova N."/>
            <person name="Pati A."/>
            <person name="Chen A."/>
            <person name="Palaniappan K."/>
            <person name="Land M."/>
            <person name="Hauser L."/>
            <person name="Chang Y.J."/>
            <person name="Jeffries C.D."/>
            <person name="Chain P."/>
            <person name="Saunders E."/>
            <person name="Brettin T."/>
            <person name="Detter J.C."/>
            <person name="Goker M."/>
            <person name="Bristow J."/>
            <person name="Eisen J.A."/>
            <person name="Markowitz V."/>
            <person name="Hugenholtz P."/>
            <person name="Kyrpides N.C."/>
            <person name="Klenk H.P."/>
            <person name="Han C."/>
        </authorList>
    </citation>
    <scope>NUCLEOTIDE SEQUENCE [LARGE SCALE GENOMIC DNA]</scope>
    <source>
        <strain evidence="4">ATCC 49208 / DSM 771 / VKM B-1644</strain>
        <strain evidence="1">DSM 771</strain>
    </source>
</reference>
<dbReference type="RefSeq" id="WP_015759389.1">
    <property type="nucleotide sequence ID" value="NC_013216.1"/>
</dbReference>
<sequence length="54" mass="6320">MATVKIVYGVKDIKKKISKYLSPLEKIKMKKEKAALKELTGLWEDKDTSFFDKR</sequence>
<gene>
    <name evidence="1" type="ordered locus">Dtox_4031</name>
    <name evidence="2" type="ordered locus">Dtox_4043</name>
    <name evidence="3" type="ordered locus">Dtox_4063</name>
</gene>
<dbReference type="HOGENOM" id="CLU_3042680_0_0_9"/>
<dbReference type="KEGG" id="dae:Dtox_4063"/>
<dbReference type="EMBL" id="CP001720">
    <property type="protein sequence ID" value="ACV64740.1"/>
    <property type="molecule type" value="Genomic_DNA"/>
</dbReference>
<protein>
    <submittedName>
        <fullName evidence="1">Uncharacterized protein</fullName>
    </submittedName>
</protein>